<protein>
    <submittedName>
        <fullName evidence="4">Macrophage-expressed gene 1 protein</fullName>
    </submittedName>
</protein>
<evidence type="ECO:0000313" key="4">
    <source>
        <dbReference type="EMBL" id="OWF37401.1"/>
    </source>
</evidence>
<dbReference type="OrthoDB" id="5950457at2759"/>
<dbReference type="Proteomes" id="UP000242188">
    <property type="component" value="Unassembled WGS sequence"/>
</dbReference>
<feature type="chain" id="PRO_5012397225" evidence="2">
    <location>
        <begin position="20"/>
        <end position="787"/>
    </location>
</feature>
<reference evidence="4 5" key="1">
    <citation type="journal article" date="2017" name="Nat. Ecol. Evol.">
        <title>Scallop genome provides insights into evolution of bilaterian karyotype and development.</title>
        <authorList>
            <person name="Wang S."/>
            <person name="Zhang J."/>
            <person name="Jiao W."/>
            <person name="Li J."/>
            <person name="Xun X."/>
            <person name="Sun Y."/>
            <person name="Guo X."/>
            <person name="Huan P."/>
            <person name="Dong B."/>
            <person name="Zhang L."/>
            <person name="Hu X."/>
            <person name="Sun X."/>
            <person name="Wang J."/>
            <person name="Zhao C."/>
            <person name="Wang Y."/>
            <person name="Wang D."/>
            <person name="Huang X."/>
            <person name="Wang R."/>
            <person name="Lv J."/>
            <person name="Li Y."/>
            <person name="Zhang Z."/>
            <person name="Liu B."/>
            <person name="Lu W."/>
            <person name="Hui Y."/>
            <person name="Liang J."/>
            <person name="Zhou Z."/>
            <person name="Hou R."/>
            <person name="Li X."/>
            <person name="Liu Y."/>
            <person name="Li H."/>
            <person name="Ning X."/>
            <person name="Lin Y."/>
            <person name="Zhao L."/>
            <person name="Xing Q."/>
            <person name="Dou J."/>
            <person name="Li Y."/>
            <person name="Mao J."/>
            <person name="Guo H."/>
            <person name="Dou H."/>
            <person name="Li T."/>
            <person name="Mu C."/>
            <person name="Jiang W."/>
            <person name="Fu Q."/>
            <person name="Fu X."/>
            <person name="Miao Y."/>
            <person name="Liu J."/>
            <person name="Yu Q."/>
            <person name="Li R."/>
            <person name="Liao H."/>
            <person name="Li X."/>
            <person name="Kong Y."/>
            <person name="Jiang Z."/>
            <person name="Chourrout D."/>
            <person name="Li R."/>
            <person name="Bao Z."/>
        </authorList>
    </citation>
    <scope>NUCLEOTIDE SEQUENCE [LARGE SCALE GENOMIC DNA]</scope>
    <source>
        <strain evidence="4 5">PY_sf001</strain>
    </source>
</reference>
<feature type="signal peptide" evidence="2">
    <location>
        <begin position="1"/>
        <end position="19"/>
    </location>
</feature>
<organism evidence="4 5">
    <name type="scientific">Mizuhopecten yessoensis</name>
    <name type="common">Japanese scallop</name>
    <name type="synonym">Patinopecten yessoensis</name>
    <dbReference type="NCBI Taxonomy" id="6573"/>
    <lineage>
        <taxon>Eukaryota</taxon>
        <taxon>Metazoa</taxon>
        <taxon>Spiralia</taxon>
        <taxon>Lophotrochozoa</taxon>
        <taxon>Mollusca</taxon>
        <taxon>Bivalvia</taxon>
        <taxon>Autobranchia</taxon>
        <taxon>Pteriomorphia</taxon>
        <taxon>Pectinida</taxon>
        <taxon>Pectinoidea</taxon>
        <taxon>Pectinidae</taxon>
        <taxon>Mizuhopecten</taxon>
    </lineage>
</organism>
<dbReference type="Pfam" id="PF01823">
    <property type="entry name" value="MACPF"/>
    <property type="match status" value="1"/>
</dbReference>
<dbReference type="PANTHER" id="PTHR31463:SF1">
    <property type="entry name" value="MACROPHAGE-EXPRESSED GENE 1 PROTEIN"/>
    <property type="match status" value="1"/>
</dbReference>
<dbReference type="PANTHER" id="PTHR31463">
    <property type="entry name" value="MACROPHAGE-EXPRESSED GENE 1 PROTEIN"/>
    <property type="match status" value="1"/>
</dbReference>
<keyword evidence="2" id="KW-0732">Signal</keyword>
<keyword evidence="1" id="KW-1133">Transmembrane helix</keyword>
<dbReference type="AlphaFoldDB" id="A0A210PLP5"/>
<dbReference type="InterPro" id="IPR039707">
    <property type="entry name" value="MPEG1"/>
</dbReference>
<dbReference type="CDD" id="cd22579">
    <property type="entry name" value="MPEG1_P2"/>
    <property type="match status" value="1"/>
</dbReference>
<dbReference type="PROSITE" id="PS51412">
    <property type="entry name" value="MACPF_2"/>
    <property type="match status" value="1"/>
</dbReference>
<keyword evidence="1" id="KW-0472">Membrane</keyword>
<proteinExistence type="predicted"/>
<evidence type="ECO:0000259" key="3">
    <source>
        <dbReference type="PROSITE" id="PS51412"/>
    </source>
</evidence>
<keyword evidence="5" id="KW-1185">Reference proteome</keyword>
<keyword evidence="1" id="KW-0812">Transmembrane</keyword>
<dbReference type="GO" id="GO:0002250">
    <property type="term" value="P:adaptive immune response"/>
    <property type="evidence" value="ECO:0007669"/>
    <property type="project" value="UniProtKB-KW"/>
</dbReference>
<evidence type="ECO:0000256" key="1">
    <source>
        <dbReference type="SAM" id="Phobius"/>
    </source>
</evidence>
<dbReference type="GO" id="GO:0045087">
    <property type="term" value="P:innate immune response"/>
    <property type="evidence" value="ECO:0007669"/>
    <property type="project" value="UniProtKB-KW"/>
</dbReference>
<feature type="domain" description="MACPF" evidence="3">
    <location>
        <begin position="34"/>
        <end position="370"/>
    </location>
</feature>
<feature type="transmembrane region" description="Helical" evidence="1">
    <location>
        <begin position="749"/>
        <end position="771"/>
    </location>
</feature>
<dbReference type="SMART" id="SM00457">
    <property type="entry name" value="MACPF"/>
    <property type="match status" value="1"/>
</dbReference>
<accession>A0A210PLP5</accession>
<dbReference type="EMBL" id="NEDP02005589">
    <property type="protein sequence ID" value="OWF37401.1"/>
    <property type="molecule type" value="Genomic_DNA"/>
</dbReference>
<dbReference type="InterPro" id="IPR020864">
    <property type="entry name" value="MACPF"/>
</dbReference>
<evidence type="ECO:0000256" key="2">
    <source>
        <dbReference type="SAM" id="SignalP"/>
    </source>
</evidence>
<evidence type="ECO:0000313" key="5">
    <source>
        <dbReference type="Proteomes" id="UP000242188"/>
    </source>
</evidence>
<gene>
    <name evidence="4" type="ORF">KP79_PYT04758</name>
</gene>
<comment type="caution">
    <text evidence="4">The sequence shown here is derived from an EMBL/GenBank/DDBJ whole genome shotgun (WGS) entry which is preliminary data.</text>
</comment>
<dbReference type="GO" id="GO:0030670">
    <property type="term" value="C:phagocytic vesicle membrane"/>
    <property type="evidence" value="ECO:0007669"/>
    <property type="project" value="UniProtKB-SubCell"/>
</dbReference>
<sequence length="787" mass="87459">MEKSISLVCTLAVASLVLGTPVLEAALLSHYHHHEDKLPIGSPSWCLDKLKSFNLSHFEVLPGAGWDNLENKERGQVIQHTYYECRTTDDGKFLLPDGVATTPVKSSKLDLFSEIYSSWMDYKETTSESINVAAKYHSGFFSIDGMFSTEFQSVKKNQIGQKQENSIVRTQARYVKYASKLQPGTAFHPNFRERVMEIAKLIQTNEVAVARYESQQLVRDFGTHVLTRLDAGAVIAQIQHVESTFVEMNGEKKTQLSASASASFSVGFFGKGGVSSNIDLSGQEEYSKEFSDNVTHSTIKTYGGPSYQPQHFQLNDWVKGMDDNMVAVDKEGTPLYYFITASAFPELPNYIVPDLFKHIQHAVYLYYKFNTYRGCTNAKSKNFNRRANVDDGTCTPFSTNFSFGGVYQTCTHDSVLKYDNCSDYIKKNPLTDDMTCPSGYSSVLLDNSDIALTETYKKCHRVWYTFWIVHKCTNVPVSGSLSVNSYWCVATGDVQQHSGYMFGGLFTPHVGNVITGGNTCPPHFYGLTLNYGLTICVTQDFVAGRSFAAPFGGFFSCNAGNPLATSGKIDQSQWLKSCPHGFSSHLALVSHECEIEYCAQMINISNKGLPSVRKPPFMSYPGYRNAEATDIFIDTNSNTWTKLPSDMLEIQDATLDMETAKLVFRSNPEFEEQMQLINIPTMQMTYGNTSSESDNLNISIHDASINVETSIQRENAPIRRLNADSAPVLSPDFENSPASKEHQTLPNGVVAALSVVSTLLCVCIVVIVAMFKRRRVHGSGETQVLLG</sequence>
<name>A0A210PLP5_MIZYE</name>